<sequence length="299" mass="32332">MAWFITESLDEFVAGADRFLRSDPTGNTLPLTIVQTLRASGLTAYGDVPLFGWWRAADGTVDGAFLQTPPYPMLLTRMPAAAVPSLVDELTAAGRRLPGINAGRETAEDFATEWLRRTGGTSRVHHQHRLYRLGELVPPLPAPPGAARVATAADRDLVLAWWEAFVREADDPPADRSGVVDDRIGYGGLTLWEVDGVAVSMAGISRRVAGVARVGPVYTPPELRRRGYAAAATAVVSRVALDDGATEVLLFADLANSTSNALYERLGYRPVDDVVILSFVEETAPVERPQRARILDTQA</sequence>
<reference evidence="2" key="1">
    <citation type="submission" date="2021-01" db="EMBL/GenBank/DDBJ databases">
        <title>Whole genome shotgun sequence of Planosporangium mesophilum NBRC 109066.</title>
        <authorList>
            <person name="Komaki H."/>
            <person name="Tamura T."/>
        </authorList>
    </citation>
    <scope>NUCLEOTIDE SEQUENCE</scope>
    <source>
        <strain evidence="2">NBRC 109066</strain>
    </source>
</reference>
<keyword evidence="3" id="KW-1185">Reference proteome</keyword>
<dbReference type="AlphaFoldDB" id="A0A8J3X1K5"/>
<dbReference type="Gene3D" id="3.40.630.30">
    <property type="match status" value="1"/>
</dbReference>
<name>A0A8J3X1K5_9ACTN</name>
<evidence type="ECO:0000313" key="2">
    <source>
        <dbReference type="EMBL" id="GII24487.1"/>
    </source>
</evidence>
<gene>
    <name evidence="2" type="ORF">Pme01_40840</name>
</gene>
<dbReference type="Pfam" id="PF00583">
    <property type="entry name" value="Acetyltransf_1"/>
    <property type="match status" value="1"/>
</dbReference>
<proteinExistence type="predicted"/>
<feature type="domain" description="N-acetyltransferase" evidence="1">
    <location>
        <begin position="145"/>
        <end position="287"/>
    </location>
</feature>
<dbReference type="GO" id="GO:0016747">
    <property type="term" value="F:acyltransferase activity, transferring groups other than amino-acyl groups"/>
    <property type="evidence" value="ECO:0007669"/>
    <property type="project" value="InterPro"/>
</dbReference>
<dbReference type="PROSITE" id="PS51186">
    <property type="entry name" value="GNAT"/>
    <property type="match status" value="1"/>
</dbReference>
<dbReference type="RefSeq" id="WP_168116512.1">
    <property type="nucleotide sequence ID" value="NZ_BOON01000038.1"/>
</dbReference>
<evidence type="ECO:0000259" key="1">
    <source>
        <dbReference type="PROSITE" id="PS51186"/>
    </source>
</evidence>
<comment type="caution">
    <text evidence="2">The sequence shown here is derived from an EMBL/GenBank/DDBJ whole genome shotgun (WGS) entry which is preliminary data.</text>
</comment>
<organism evidence="2 3">
    <name type="scientific">Planosporangium mesophilum</name>
    <dbReference type="NCBI Taxonomy" id="689768"/>
    <lineage>
        <taxon>Bacteria</taxon>
        <taxon>Bacillati</taxon>
        <taxon>Actinomycetota</taxon>
        <taxon>Actinomycetes</taxon>
        <taxon>Micromonosporales</taxon>
        <taxon>Micromonosporaceae</taxon>
        <taxon>Planosporangium</taxon>
    </lineage>
</organism>
<evidence type="ECO:0000313" key="3">
    <source>
        <dbReference type="Proteomes" id="UP000599074"/>
    </source>
</evidence>
<dbReference type="EMBL" id="BOON01000038">
    <property type="protein sequence ID" value="GII24487.1"/>
    <property type="molecule type" value="Genomic_DNA"/>
</dbReference>
<dbReference type="InterPro" id="IPR016181">
    <property type="entry name" value="Acyl_CoA_acyltransferase"/>
</dbReference>
<protein>
    <submittedName>
        <fullName evidence="2">Putative acetyltransferase</fullName>
    </submittedName>
</protein>
<dbReference type="SUPFAM" id="SSF55729">
    <property type="entry name" value="Acyl-CoA N-acyltransferases (Nat)"/>
    <property type="match status" value="1"/>
</dbReference>
<dbReference type="Proteomes" id="UP000599074">
    <property type="component" value="Unassembled WGS sequence"/>
</dbReference>
<dbReference type="InterPro" id="IPR000182">
    <property type="entry name" value="GNAT_dom"/>
</dbReference>
<accession>A0A8J3X1K5</accession>